<dbReference type="Proteomes" id="UP001292079">
    <property type="component" value="Unassembled WGS sequence"/>
</dbReference>
<dbReference type="PANTHER" id="PTHR13247">
    <property type="entry name" value="TETRATRICOPEPTIDE REPEAT PROTEIN 11 TPR REPEAT PROTEIN 11"/>
    <property type="match status" value="1"/>
</dbReference>
<dbReference type="GO" id="GO:0005778">
    <property type="term" value="C:peroxisomal membrane"/>
    <property type="evidence" value="ECO:0007669"/>
    <property type="project" value="TreeGrafter"/>
</dbReference>
<dbReference type="GO" id="GO:0005741">
    <property type="term" value="C:mitochondrial outer membrane"/>
    <property type="evidence" value="ECO:0007669"/>
    <property type="project" value="TreeGrafter"/>
</dbReference>
<proteinExistence type="predicted"/>
<accession>A0AAE2D8M6</accession>
<dbReference type="CDD" id="cd12212">
    <property type="entry name" value="Fis1"/>
    <property type="match status" value="1"/>
</dbReference>
<evidence type="ECO:0008006" key="4">
    <source>
        <dbReference type="Google" id="ProtNLM"/>
    </source>
</evidence>
<dbReference type="EMBL" id="JALJAT010000002">
    <property type="protein sequence ID" value="KAK4474145.1"/>
    <property type="molecule type" value="Genomic_DNA"/>
</dbReference>
<reference evidence="2" key="2">
    <citation type="journal article" date="2023" name="Infect Dis Poverty">
        <title>Chromosome-scale genome of the human blood fluke Schistosoma mekongi and its implications for public health.</title>
        <authorList>
            <person name="Zhou M."/>
            <person name="Xu L."/>
            <person name="Xu D."/>
            <person name="Chen W."/>
            <person name="Khan J."/>
            <person name="Hu Y."/>
            <person name="Huang H."/>
            <person name="Wei H."/>
            <person name="Zhang Y."/>
            <person name="Chusongsang P."/>
            <person name="Tanasarnprasert K."/>
            <person name="Hu X."/>
            <person name="Limpanont Y."/>
            <person name="Lv Z."/>
        </authorList>
    </citation>
    <scope>NUCLEOTIDE SEQUENCE</scope>
    <source>
        <strain evidence="2">LV_2022a</strain>
    </source>
</reference>
<evidence type="ECO:0000313" key="2">
    <source>
        <dbReference type="EMBL" id="KAK4474145.1"/>
    </source>
</evidence>
<dbReference type="GO" id="GO:0000266">
    <property type="term" value="P:mitochondrial fission"/>
    <property type="evidence" value="ECO:0007669"/>
    <property type="project" value="InterPro"/>
</dbReference>
<feature type="transmembrane region" description="Helical" evidence="1">
    <location>
        <begin position="134"/>
        <end position="159"/>
    </location>
</feature>
<organism evidence="2 3">
    <name type="scientific">Schistosoma mekongi</name>
    <name type="common">Parasitic worm</name>
    <dbReference type="NCBI Taxonomy" id="38744"/>
    <lineage>
        <taxon>Eukaryota</taxon>
        <taxon>Metazoa</taxon>
        <taxon>Spiralia</taxon>
        <taxon>Lophotrochozoa</taxon>
        <taxon>Platyhelminthes</taxon>
        <taxon>Trematoda</taxon>
        <taxon>Digenea</taxon>
        <taxon>Strigeidida</taxon>
        <taxon>Schistosomatoidea</taxon>
        <taxon>Schistosomatidae</taxon>
        <taxon>Schistosoma</taxon>
    </lineage>
</organism>
<dbReference type="PANTHER" id="PTHR13247:SF0">
    <property type="entry name" value="MITOCHONDRIAL FISSION 1 PROTEIN"/>
    <property type="match status" value="1"/>
</dbReference>
<keyword evidence="3" id="KW-1185">Reference proteome</keyword>
<dbReference type="AlphaFoldDB" id="A0AAE2D8M6"/>
<dbReference type="Pfam" id="PF14853">
    <property type="entry name" value="Fis1_TPR_C"/>
    <property type="match status" value="1"/>
</dbReference>
<dbReference type="SUPFAM" id="SSF48452">
    <property type="entry name" value="TPR-like"/>
    <property type="match status" value="1"/>
</dbReference>
<keyword evidence="1" id="KW-0812">Transmembrane</keyword>
<dbReference type="InterPro" id="IPR016543">
    <property type="entry name" value="Fis1"/>
</dbReference>
<comment type="caution">
    <text evidence="2">The sequence shown here is derived from an EMBL/GenBank/DDBJ whole genome shotgun (WGS) entry which is preliminary data.</text>
</comment>
<reference evidence="2" key="1">
    <citation type="submission" date="2022-04" db="EMBL/GenBank/DDBJ databases">
        <authorList>
            <person name="Xu L."/>
            <person name="Lv Z."/>
        </authorList>
    </citation>
    <scope>NUCLEOTIDE SEQUENCE</scope>
    <source>
        <strain evidence="2">LV_2022a</strain>
    </source>
</reference>
<dbReference type="InterPro" id="IPR011990">
    <property type="entry name" value="TPR-like_helical_dom_sf"/>
</dbReference>
<dbReference type="GO" id="GO:0000422">
    <property type="term" value="P:autophagy of mitochondrion"/>
    <property type="evidence" value="ECO:0007669"/>
    <property type="project" value="TreeGrafter"/>
</dbReference>
<evidence type="ECO:0000313" key="3">
    <source>
        <dbReference type="Proteomes" id="UP001292079"/>
    </source>
</evidence>
<sequence length="163" mass="18116">MDLLDKNEPIFSIQESRNSFILMRQNNIIDDAVQFRYAVDLLRTTSKEALRLSIKLLEELFNSTKDDGLQRDCLYYLAIAYTKLSVNTPVCITFLQDYENATRCCDNILTIQPSNQQVKELKNTIRSRATKDGLTGLAVVGGAVLGAAALLGIGLGVGLSKRR</sequence>
<keyword evidence="1" id="KW-1133">Transmembrane helix</keyword>
<evidence type="ECO:0000256" key="1">
    <source>
        <dbReference type="SAM" id="Phobius"/>
    </source>
</evidence>
<dbReference type="InterPro" id="IPR033745">
    <property type="entry name" value="Fis1_cytosol"/>
</dbReference>
<name>A0AAE2D8M6_SCHME</name>
<protein>
    <recommendedName>
        <fullName evidence="4">Mitochondrial fission 1 protein</fullName>
    </recommendedName>
</protein>
<gene>
    <name evidence="2" type="ORF">MN116_003447</name>
</gene>
<dbReference type="GO" id="GO:0016559">
    <property type="term" value="P:peroxisome fission"/>
    <property type="evidence" value="ECO:0007669"/>
    <property type="project" value="TreeGrafter"/>
</dbReference>
<keyword evidence="1" id="KW-0472">Membrane</keyword>
<dbReference type="Gene3D" id="1.25.40.10">
    <property type="entry name" value="Tetratricopeptide repeat domain"/>
    <property type="match status" value="1"/>
</dbReference>
<dbReference type="InterPro" id="IPR028061">
    <property type="entry name" value="Fis1_TPR_C"/>
</dbReference>